<protein>
    <submittedName>
        <fullName evidence="2">Uncharacterized protein</fullName>
    </submittedName>
</protein>
<evidence type="ECO:0000313" key="3">
    <source>
        <dbReference type="Proteomes" id="UP000275267"/>
    </source>
</evidence>
<feature type="compositionally biased region" description="Basic residues" evidence="1">
    <location>
        <begin position="89"/>
        <end position="99"/>
    </location>
</feature>
<gene>
    <name evidence="2" type="ORF">C2845_PM13G19110</name>
</gene>
<sequence length="195" mass="21084">MHGLNSSGRRGGPTTHHNKIHKTTAPPPRQGGVCRRATPEVDERTRAVASRGLARQKGHGLALAGLVGSGRPPGEKGRKGMVVRGAGGTHRRAEGRRRRPQEQLLELTLQVLQALPLALLLREDGHMDGCQRSTSIAVWGHDYMNNGERVLTAGPVWLMASRISPRISPAPCERIRNGKGQPVPPRARKISLCIG</sequence>
<evidence type="ECO:0000313" key="2">
    <source>
        <dbReference type="EMBL" id="RLN05592.1"/>
    </source>
</evidence>
<name>A0A3L6RNI4_PANMI</name>
<feature type="region of interest" description="Disordered" evidence="1">
    <location>
        <begin position="1"/>
        <end position="44"/>
    </location>
</feature>
<evidence type="ECO:0000256" key="1">
    <source>
        <dbReference type="SAM" id="MobiDB-lite"/>
    </source>
</evidence>
<keyword evidence="3" id="KW-1185">Reference proteome</keyword>
<organism evidence="2 3">
    <name type="scientific">Panicum miliaceum</name>
    <name type="common">Proso millet</name>
    <name type="synonym">Broomcorn millet</name>
    <dbReference type="NCBI Taxonomy" id="4540"/>
    <lineage>
        <taxon>Eukaryota</taxon>
        <taxon>Viridiplantae</taxon>
        <taxon>Streptophyta</taxon>
        <taxon>Embryophyta</taxon>
        <taxon>Tracheophyta</taxon>
        <taxon>Spermatophyta</taxon>
        <taxon>Magnoliopsida</taxon>
        <taxon>Liliopsida</taxon>
        <taxon>Poales</taxon>
        <taxon>Poaceae</taxon>
        <taxon>PACMAD clade</taxon>
        <taxon>Panicoideae</taxon>
        <taxon>Panicodae</taxon>
        <taxon>Paniceae</taxon>
        <taxon>Panicinae</taxon>
        <taxon>Panicum</taxon>
        <taxon>Panicum sect. Panicum</taxon>
    </lineage>
</organism>
<feature type="region of interest" description="Disordered" evidence="1">
    <location>
        <begin position="63"/>
        <end position="100"/>
    </location>
</feature>
<dbReference type="Proteomes" id="UP000275267">
    <property type="component" value="Unassembled WGS sequence"/>
</dbReference>
<dbReference type="AlphaFoldDB" id="A0A3L6RNI4"/>
<comment type="caution">
    <text evidence="2">The sequence shown here is derived from an EMBL/GenBank/DDBJ whole genome shotgun (WGS) entry which is preliminary data.</text>
</comment>
<accession>A0A3L6RNI4</accession>
<reference evidence="3" key="1">
    <citation type="journal article" date="2019" name="Nat. Commun.">
        <title>The genome of broomcorn millet.</title>
        <authorList>
            <person name="Zou C."/>
            <person name="Miki D."/>
            <person name="Li D."/>
            <person name="Tang Q."/>
            <person name="Xiao L."/>
            <person name="Rajput S."/>
            <person name="Deng P."/>
            <person name="Jia W."/>
            <person name="Huang R."/>
            <person name="Zhang M."/>
            <person name="Sun Y."/>
            <person name="Hu J."/>
            <person name="Fu X."/>
            <person name="Schnable P.S."/>
            <person name="Li F."/>
            <person name="Zhang H."/>
            <person name="Feng B."/>
            <person name="Zhu X."/>
            <person name="Liu R."/>
            <person name="Schnable J.C."/>
            <person name="Zhu J.-K."/>
            <person name="Zhang H."/>
        </authorList>
    </citation>
    <scope>NUCLEOTIDE SEQUENCE [LARGE SCALE GENOMIC DNA]</scope>
</reference>
<proteinExistence type="predicted"/>
<dbReference type="EMBL" id="PQIB02000008">
    <property type="protein sequence ID" value="RLN05592.1"/>
    <property type="molecule type" value="Genomic_DNA"/>
</dbReference>